<dbReference type="SFLD" id="SFLDS00005">
    <property type="entry name" value="Isoprenoid_Synthase_Type_I"/>
    <property type="match status" value="1"/>
</dbReference>
<dbReference type="RefSeq" id="WP_277192225.1">
    <property type="nucleotide sequence ID" value="NZ_JAROAV010000028.1"/>
</dbReference>
<dbReference type="Pfam" id="PF00494">
    <property type="entry name" value="SQS_PSY"/>
    <property type="match status" value="1"/>
</dbReference>
<sequence length="318" mass="35133">MSLRMSMPLRRTRRLSWPGRSGQPPVDGQDLYDERLYDDVARDAAASVIRAYSSSFGLASRLLQQPVRDRITAVYALVRLADEVVDGRMGVSHPDRAAEVLDRLELETTDALAQGYSSNLVVHAFAATARECGIGADLVTPFFASMRTDLTVREHDAESFARYVYGSAEVVGLMCLKAFLATPGHDEGYDRDAYDRLAPGAQALGAAFQKVNFLRDLAEDYRLRGRRYFPDVRPEQLTEAQKNLLLDDIDADLATAMTAVTLLPDSSRSAVAVAHAVFTDLAERLRATPATEILRQRVRVPGPVKARIAVATYLRDRS</sequence>
<proteinExistence type="predicted"/>
<accession>A0ABT6C810</accession>
<evidence type="ECO:0000313" key="3">
    <source>
        <dbReference type="EMBL" id="MDF8264846.1"/>
    </source>
</evidence>
<dbReference type="SFLD" id="SFLDG01212">
    <property type="entry name" value="Phytoene_synthase_like"/>
    <property type="match status" value="1"/>
</dbReference>
<keyword evidence="2" id="KW-0808">Transferase</keyword>
<gene>
    <name evidence="3" type="ORF">P4R38_11375</name>
</gene>
<evidence type="ECO:0000313" key="4">
    <source>
        <dbReference type="Proteomes" id="UP001528912"/>
    </source>
</evidence>
<dbReference type="Gene3D" id="1.10.600.10">
    <property type="entry name" value="Farnesyl Diphosphate Synthase"/>
    <property type="match status" value="1"/>
</dbReference>
<dbReference type="SUPFAM" id="SSF48576">
    <property type="entry name" value="Terpenoid synthases"/>
    <property type="match status" value="1"/>
</dbReference>
<evidence type="ECO:0000256" key="2">
    <source>
        <dbReference type="ARBA" id="ARBA00022679"/>
    </source>
</evidence>
<keyword evidence="4" id="KW-1185">Reference proteome</keyword>
<comment type="pathway">
    <text evidence="1">Carotenoid biosynthesis; phytoene biosynthesis.</text>
</comment>
<dbReference type="InterPro" id="IPR008949">
    <property type="entry name" value="Isoprenoid_synthase_dom_sf"/>
</dbReference>
<dbReference type="EMBL" id="JAROAV010000028">
    <property type="protein sequence ID" value="MDF8264846.1"/>
    <property type="molecule type" value="Genomic_DNA"/>
</dbReference>
<dbReference type="PROSITE" id="PS01045">
    <property type="entry name" value="SQUALEN_PHYTOEN_SYN_2"/>
    <property type="match status" value="1"/>
</dbReference>
<dbReference type="InterPro" id="IPR044843">
    <property type="entry name" value="Trans_IPPS_bact-type"/>
</dbReference>
<dbReference type="InterPro" id="IPR002060">
    <property type="entry name" value="Squ/phyt_synthse"/>
</dbReference>
<dbReference type="Proteomes" id="UP001528912">
    <property type="component" value="Unassembled WGS sequence"/>
</dbReference>
<reference evidence="3 4" key="1">
    <citation type="submission" date="2023-03" db="EMBL/GenBank/DDBJ databases">
        <title>YIM 133296 draft genome.</title>
        <authorList>
            <person name="Xiong L."/>
        </authorList>
    </citation>
    <scope>NUCLEOTIDE SEQUENCE [LARGE SCALE GENOMIC DNA]</scope>
    <source>
        <strain evidence="3 4">YIM 133296</strain>
    </source>
</reference>
<evidence type="ECO:0000256" key="1">
    <source>
        <dbReference type="ARBA" id="ARBA00004684"/>
    </source>
</evidence>
<comment type="caution">
    <text evidence="3">The sequence shown here is derived from an EMBL/GenBank/DDBJ whole genome shotgun (WGS) entry which is preliminary data.</text>
</comment>
<dbReference type="PANTHER" id="PTHR31480">
    <property type="entry name" value="BIFUNCTIONAL LYCOPENE CYCLASE/PHYTOENE SYNTHASE"/>
    <property type="match status" value="1"/>
</dbReference>
<name>A0ABT6C810_9MICO</name>
<organism evidence="3 4">
    <name type="scientific">Luteipulveratus flavus</name>
    <dbReference type="NCBI Taxonomy" id="3031728"/>
    <lineage>
        <taxon>Bacteria</taxon>
        <taxon>Bacillati</taxon>
        <taxon>Actinomycetota</taxon>
        <taxon>Actinomycetes</taxon>
        <taxon>Micrococcales</taxon>
        <taxon>Dermacoccaceae</taxon>
        <taxon>Luteipulveratus</taxon>
    </lineage>
</organism>
<protein>
    <submittedName>
        <fullName evidence="3">Squalene/phytoene synthase family protein</fullName>
    </submittedName>
</protein>
<dbReference type="InterPro" id="IPR019845">
    <property type="entry name" value="Squalene/phytoene_synthase_CS"/>
</dbReference>
<dbReference type="SFLD" id="SFLDG01018">
    <property type="entry name" value="Squalene/Phytoene_Synthase_Lik"/>
    <property type="match status" value="1"/>
</dbReference>